<evidence type="ECO:0000313" key="2">
    <source>
        <dbReference type="EMBL" id="SFI49930.1"/>
    </source>
</evidence>
<feature type="domain" description="T6SS Phospholipase effector Tle1-like catalytic" evidence="1">
    <location>
        <begin position="2"/>
        <end position="290"/>
    </location>
</feature>
<dbReference type="PANTHER" id="PTHR33840:SF1">
    <property type="entry name" value="TLE1 PHOSPHOLIPASE DOMAIN-CONTAINING PROTEIN"/>
    <property type="match status" value="1"/>
</dbReference>
<keyword evidence="3" id="KW-1185">Reference proteome</keyword>
<dbReference type="InterPro" id="IPR018712">
    <property type="entry name" value="Tle1-like_cat"/>
</dbReference>
<evidence type="ECO:0000259" key="1">
    <source>
        <dbReference type="Pfam" id="PF09994"/>
    </source>
</evidence>
<dbReference type="PANTHER" id="PTHR33840">
    <property type="match status" value="1"/>
</dbReference>
<dbReference type="Proteomes" id="UP000199110">
    <property type="component" value="Unassembled WGS sequence"/>
</dbReference>
<proteinExistence type="predicted"/>
<evidence type="ECO:0000313" key="3">
    <source>
        <dbReference type="Proteomes" id="UP000199110"/>
    </source>
</evidence>
<dbReference type="RefSeq" id="WP_175484799.1">
    <property type="nucleotide sequence ID" value="NZ_FORA01000001.1"/>
</dbReference>
<dbReference type="STRING" id="390807.SAMN04488095_1054"/>
<accession>A0A1I3IQ01</accession>
<protein>
    <submittedName>
        <fullName evidence="2">Uncharacterized protein, PA2063/DUF2235 family</fullName>
    </submittedName>
</protein>
<dbReference type="Pfam" id="PF09994">
    <property type="entry name" value="T6SS_Tle1-like_cat"/>
    <property type="match status" value="1"/>
</dbReference>
<sequence length="390" mass="43323">MKRIVILCDGTWNRPESDHPTNVVRLGQALMPVDSDDIPQVPLYIEGVGTGRRGVTRFSRGVDRVLGGALGLGLMDNMVEAYRHLVFLHEPGDEVFVFGFSRGAFTARSLVGFIRFSGLLARSDLASLPEAVARYTERRFETAERRQRRNAEWRAIHSPHLMTDPDDADVYAEFGADLAEPFRLAYLGVWDTVGALGVPGHLTAAPIFNKRYSFHDTDLSPMVRAARHAVALDERRKAFRPTLWTNLAELNAGRPERPYREEYFAGDHGSVGGGGDITGLSAMTLDWLMEGARELGLSFDGLAESRLRAEFDPIAPLHNHSKPSGGTFAQLMRRFGASRDPVPDLTAVSIPARTRWAFEAKGAGFRPYRPDPLHGLRDQLQDWKDRSGDA</sequence>
<organism evidence="2 3">
    <name type="scientific">Jannaschia pohangensis</name>
    <dbReference type="NCBI Taxonomy" id="390807"/>
    <lineage>
        <taxon>Bacteria</taxon>
        <taxon>Pseudomonadati</taxon>
        <taxon>Pseudomonadota</taxon>
        <taxon>Alphaproteobacteria</taxon>
        <taxon>Rhodobacterales</taxon>
        <taxon>Roseobacteraceae</taxon>
        <taxon>Jannaschia</taxon>
    </lineage>
</organism>
<reference evidence="2 3" key="1">
    <citation type="submission" date="2016-10" db="EMBL/GenBank/DDBJ databases">
        <authorList>
            <person name="de Groot N.N."/>
        </authorList>
    </citation>
    <scope>NUCLEOTIDE SEQUENCE [LARGE SCALE GENOMIC DNA]</scope>
    <source>
        <strain evidence="2 3">DSM 19073</strain>
    </source>
</reference>
<dbReference type="EMBL" id="FORA01000001">
    <property type="protein sequence ID" value="SFI49930.1"/>
    <property type="molecule type" value="Genomic_DNA"/>
</dbReference>
<gene>
    <name evidence="2" type="ORF">SAMN04488095_1054</name>
</gene>
<name>A0A1I3IQ01_9RHOB</name>
<dbReference type="AlphaFoldDB" id="A0A1I3IQ01"/>